<keyword evidence="4" id="KW-1185">Reference proteome</keyword>
<evidence type="ECO:0000313" key="4">
    <source>
        <dbReference type="Proteomes" id="UP001175211"/>
    </source>
</evidence>
<evidence type="ECO:0008006" key="5">
    <source>
        <dbReference type="Google" id="ProtNLM"/>
    </source>
</evidence>
<dbReference type="GeneID" id="85365138"/>
<gene>
    <name evidence="3" type="ORF">EV420DRAFT_301223</name>
</gene>
<feature type="region of interest" description="Disordered" evidence="1">
    <location>
        <begin position="24"/>
        <end position="43"/>
    </location>
</feature>
<protein>
    <recommendedName>
        <fullName evidence="5">Hydrophobin</fullName>
    </recommendedName>
</protein>
<reference evidence="3" key="1">
    <citation type="submission" date="2023-06" db="EMBL/GenBank/DDBJ databases">
        <authorList>
            <consortium name="Lawrence Berkeley National Laboratory"/>
            <person name="Ahrendt S."/>
            <person name="Sahu N."/>
            <person name="Indic B."/>
            <person name="Wong-Bajracharya J."/>
            <person name="Merenyi Z."/>
            <person name="Ke H.-M."/>
            <person name="Monk M."/>
            <person name="Kocsube S."/>
            <person name="Drula E."/>
            <person name="Lipzen A."/>
            <person name="Balint B."/>
            <person name="Henrissat B."/>
            <person name="Andreopoulos B."/>
            <person name="Martin F.M."/>
            <person name="Harder C.B."/>
            <person name="Rigling D."/>
            <person name="Ford K.L."/>
            <person name="Foster G.D."/>
            <person name="Pangilinan J."/>
            <person name="Papanicolaou A."/>
            <person name="Barry K."/>
            <person name="LaButti K."/>
            <person name="Viragh M."/>
            <person name="Koriabine M."/>
            <person name="Yan M."/>
            <person name="Riley R."/>
            <person name="Champramary S."/>
            <person name="Plett K.L."/>
            <person name="Tsai I.J."/>
            <person name="Slot J."/>
            <person name="Sipos G."/>
            <person name="Plett J."/>
            <person name="Nagy L.G."/>
            <person name="Grigoriev I.V."/>
        </authorList>
    </citation>
    <scope>NUCLEOTIDE SEQUENCE</scope>
    <source>
        <strain evidence="3">CCBAS 213</strain>
    </source>
</reference>
<dbReference type="AlphaFoldDB" id="A0AA39KDB2"/>
<proteinExistence type="predicted"/>
<comment type="caution">
    <text evidence="3">The sequence shown here is derived from an EMBL/GenBank/DDBJ whole genome shotgun (WGS) entry which is preliminary data.</text>
</comment>
<evidence type="ECO:0000256" key="2">
    <source>
        <dbReference type="SAM" id="SignalP"/>
    </source>
</evidence>
<dbReference type="Proteomes" id="UP001175211">
    <property type="component" value="Unassembled WGS sequence"/>
</dbReference>
<keyword evidence="2" id="KW-0732">Signal</keyword>
<accession>A0AA39KDB2</accession>
<dbReference type="RefSeq" id="XP_060331285.1">
    <property type="nucleotide sequence ID" value="XM_060481590.1"/>
</dbReference>
<evidence type="ECO:0000256" key="1">
    <source>
        <dbReference type="SAM" id="MobiDB-lite"/>
    </source>
</evidence>
<feature type="signal peptide" evidence="2">
    <location>
        <begin position="1"/>
        <end position="18"/>
    </location>
</feature>
<organism evidence="3 4">
    <name type="scientific">Armillaria tabescens</name>
    <name type="common">Ringless honey mushroom</name>
    <name type="synonym">Agaricus tabescens</name>
    <dbReference type="NCBI Taxonomy" id="1929756"/>
    <lineage>
        <taxon>Eukaryota</taxon>
        <taxon>Fungi</taxon>
        <taxon>Dikarya</taxon>
        <taxon>Basidiomycota</taxon>
        <taxon>Agaricomycotina</taxon>
        <taxon>Agaricomycetes</taxon>
        <taxon>Agaricomycetidae</taxon>
        <taxon>Agaricales</taxon>
        <taxon>Marasmiineae</taxon>
        <taxon>Physalacriaceae</taxon>
        <taxon>Desarmillaria</taxon>
    </lineage>
</organism>
<dbReference type="EMBL" id="JAUEPS010000015">
    <property type="protein sequence ID" value="KAK0459059.1"/>
    <property type="molecule type" value="Genomic_DNA"/>
</dbReference>
<feature type="compositionally biased region" description="Low complexity" evidence="1">
    <location>
        <begin position="26"/>
        <end position="41"/>
    </location>
</feature>
<name>A0AA39KDB2_ARMTA</name>
<feature type="chain" id="PRO_5041237329" description="Hydrophobin" evidence="2">
    <location>
        <begin position="19"/>
        <end position="80"/>
    </location>
</feature>
<sequence length="80" mass="8431">MALLLCIQLLPLVLQCSAEGTGVETTSSAAISSPTVSSSPDSDSRHLKFIIIGLLCGAAVLCDRFCSSLNILSRTQTQYI</sequence>
<evidence type="ECO:0000313" key="3">
    <source>
        <dbReference type="EMBL" id="KAK0459059.1"/>
    </source>
</evidence>